<evidence type="ECO:0000313" key="3">
    <source>
        <dbReference type="EMBL" id="PPR06996.1"/>
    </source>
</evidence>
<dbReference type="InterPro" id="IPR040521">
    <property type="entry name" value="KDZ"/>
</dbReference>
<reference evidence="3 4" key="1">
    <citation type="journal article" date="2018" name="Evol. Lett.">
        <title>Horizontal gene cluster transfer increased hallucinogenic mushroom diversity.</title>
        <authorList>
            <person name="Reynolds H.T."/>
            <person name="Vijayakumar V."/>
            <person name="Gluck-Thaler E."/>
            <person name="Korotkin H.B."/>
            <person name="Matheny P.B."/>
            <person name="Slot J.C."/>
        </authorList>
    </citation>
    <scope>NUCLEOTIDE SEQUENCE [LARGE SCALE GENOMIC DNA]</scope>
    <source>
        <strain evidence="3 4">2629</strain>
    </source>
</reference>
<feature type="compositionally biased region" description="Basic and acidic residues" evidence="1">
    <location>
        <begin position="1015"/>
        <end position="1029"/>
    </location>
</feature>
<dbReference type="STRING" id="181874.A0A409YVE7"/>
<evidence type="ECO:0000259" key="2">
    <source>
        <dbReference type="Pfam" id="PF18803"/>
    </source>
</evidence>
<gene>
    <name evidence="3" type="ORF">CVT24_011092</name>
</gene>
<feature type="region of interest" description="Disordered" evidence="1">
    <location>
        <begin position="1009"/>
        <end position="1075"/>
    </location>
</feature>
<dbReference type="EMBL" id="NHTK01000543">
    <property type="protein sequence ID" value="PPR06996.1"/>
    <property type="molecule type" value="Genomic_DNA"/>
</dbReference>
<evidence type="ECO:0000256" key="1">
    <source>
        <dbReference type="SAM" id="MobiDB-lite"/>
    </source>
</evidence>
<feature type="domain" description="CxC2-like cysteine cluster KDZ transposase-associated" evidence="2">
    <location>
        <begin position="211"/>
        <end position="250"/>
    </location>
</feature>
<dbReference type="InParanoid" id="A0A409YVE7"/>
<dbReference type="Pfam" id="PF18758">
    <property type="entry name" value="KDZ"/>
    <property type="match status" value="1"/>
</dbReference>
<proteinExistence type="predicted"/>
<protein>
    <recommendedName>
        <fullName evidence="2">CxC2-like cysteine cluster KDZ transposase-associated domain-containing protein</fullName>
    </recommendedName>
</protein>
<feature type="compositionally biased region" description="Basic and acidic residues" evidence="1">
    <location>
        <begin position="113"/>
        <end position="124"/>
    </location>
</feature>
<dbReference type="OrthoDB" id="2804062at2759"/>
<dbReference type="InterPro" id="IPR041457">
    <property type="entry name" value="CxC2_KDZ-assoc"/>
</dbReference>
<dbReference type="Proteomes" id="UP000284842">
    <property type="component" value="Unassembled WGS sequence"/>
</dbReference>
<feature type="compositionally biased region" description="Polar residues" evidence="1">
    <location>
        <begin position="88"/>
        <end position="110"/>
    </location>
</feature>
<dbReference type="AlphaFoldDB" id="A0A409YVE7"/>
<evidence type="ECO:0000313" key="4">
    <source>
        <dbReference type="Proteomes" id="UP000284842"/>
    </source>
</evidence>
<feature type="region of interest" description="Disordered" evidence="1">
    <location>
        <begin position="1"/>
        <end position="124"/>
    </location>
</feature>
<name>A0A409YVE7_9AGAR</name>
<feature type="compositionally biased region" description="Acidic residues" evidence="1">
    <location>
        <begin position="1030"/>
        <end position="1075"/>
    </location>
</feature>
<dbReference type="PANTHER" id="PTHR33104">
    <property type="entry name" value="SI:DKEY-29D5.2"/>
    <property type="match status" value="1"/>
</dbReference>
<organism evidence="3 4">
    <name type="scientific">Panaeolus cyanescens</name>
    <dbReference type="NCBI Taxonomy" id="181874"/>
    <lineage>
        <taxon>Eukaryota</taxon>
        <taxon>Fungi</taxon>
        <taxon>Dikarya</taxon>
        <taxon>Basidiomycota</taxon>
        <taxon>Agaricomycotina</taxon>
        <taxon>Agaricomycetes</taxon>
        <taxon>Agaricomycetidae</taxon>
        <taxon>Agaricales</taxon>
        <taxon>Agaricineae</taxon>
        <taxon>Galeropsidaceae</taxon>
        <taxon>Panaeolus</taxon>
    </lineage>
</organism>
<dbReference type="Pfam" id="PF18803">
    <property type="entry name" value="CxC2"/>
    <property type="match status" value="1"/>
</dbReference>
<keyword evidence="4" id="KW-1185">Reference proteome</keyword>
<accession>A0A409YVE7</accession>
<dbReference type="CDD" id="cd19757">
    <property type="entry name" value="Bbox1"/>
    <property type="match status" value="1"/>
</dbReference>
<sequence>MSKRVAVDPQASSNLVPTKKPRIRSAIEPGISDPTHRPEPVDSDIVVHSTVTADKGGRTRRSKLRLHRQDPESASGNGNDDNDDNNNTRPEATDASSSNVQHTNNLTQGDATGDPRPKRIRETTHSRIGRWMVHRSELLDELMRHDGPCMVSDPSNVPCPSCEKRPSLYRCRDCAHGLTLQCSVCLLEKHKALPLHRVQKWNGQFFEKSPLQSLGLRVQLGHDGETCPNPEPGPKGFMVFDISGAHYVNLTLQGKGNLYDYYHSIVHKTDNANIELSIYRYHELCLVFRLYQDQKLLKRAGRGLEPDGVATTPQGGTAFECGACPHPGKNLPKDWEQAGALLFLYTLFIGVDANFKLKAKNRSLRDIEILHGTGLFVNEPQYQNHIKNYQEQPELNTCESEHDAIVKASTSSTLGYAISGKGLALCSRHLLVRKNGVGDLQKGERYCNMDFIVLSALMGIALRHVVITYDIACQWSKNLFTRMRAVPEDMKINTTNTSVRFAIPSWHINGHGQSCREKFNIAFLTGAAKTCGEEVEINWSHVNPLAPSIREMSLAAHREALNDHWNGWNFRRTVTFRTHFLRRLKEAIKMQKTQEAVYSQLTATTRPSLVKKWSAMISKWESDPAAPNPYEEPKCGTTLNDVRLALAKEDAADAAKSAKSKRVSDKAKISLSAFIWTAFDIEDRQFTLQKNGDNTRSTSTTKKVTNAMIDYQEKETGLMRQIQGWREAQAFYTPYAVSLIASNPALNDAETPPQPSSIPLYLPSSFPAEIRRTLKPICDKEQRLREGQANDSLMGLRRQLRVLQGMKDFKRANVDGTGNRVHTRTTAAVKQVQDRIDVFAARYRRAYAALCVLDPNATCLTRFKPLADEDIRGPAREVSKSTSNSRFVPSWIWLVAGSTAGDDGSADQLHDSLRVEWAKARARMLRWKEEYLLTLEEMRRVISWFEYRASEWESASGKRTVGDGSILRGAAAYAHRQAHVCRQMALRCATYWIKELDKLGITPTWATAYSSSNKSGKDGNEGQDVKDADNIDSIDDDSDSDEGEDGILEEHSDVEDSMSEDSDGVDSDSDLEPTD</sequence>
<dbReference type="PANTHER" id="PTHR33104:SF2">
    <property type="entry name" value="CXC3 LIKE CYSTEINE CLUSTER DOMAIN-CONTAINING PROTEIN"/>
    <property type="match status" value="1"/>
</dbReference>
<comment type="caution">
    <text evidence="3">The sequence shown here is derived from an EMBL/GenBank/DDBJ whole genome shotgun (WGS) entry which is preliminary data.</text>
</comment>